<feature type="transmembrane region" description="Helical" evidence="1">
    <location>
        <begin position="54"/>
        <end position="80"/>
    </location>
</feature>
<proteinExistence type="predicted"/>
<evidence type="ECO:0000313" key="2">
    <source>
        <dbReference type="EMBL" id="TFU22191.1"/>
    </source>
</evidence>
<accession>A0A4Y9F4P2</accession>
<name>A0A4Y9F4P2_9MICC</name>
<dbReference type="AlphaFoldDB" id="A0A4Y9F4P2"/>
<dbReference type="EMBL" id="SPQC01000021">
    <property type="protein sequence ID" value="TFU22191.1"/>
    <property type="molecule type" value="Genomic_DNA"/>
</dbReference>
<keyword evidence="1" id="KW-0472">Membrane</keyword>
<gene>
    <name evidence="2" type="ORF">E4U03_07100</name>
</gene>
<dbReference type="Proteomes" id="UP000297951">
    <property type="component" value="Unassembled WGS sequence"/>
</dbReference>
<feature type="transmembrane region" description="Helical" evidence="1">
    <location>
        <begin position="86"/>
        <end position="108"/>
    </location>
</feature>
<reference evidence="2 3" key="1">
    <citation type="submission" date="2019-03" db="EMBL/GenBank/DDBJ databases">
        <title>Diversity of the mouse oral microbiome.</title>
        <authorList>
            <person name="Joseph S."/>
            <person name="Aduse-Opoku J."/>
            <person name="Curtis M."/>
            <person name="Wade W."/>
            <person name="Hashim A."/>
        </authorList>
    </citation>
    <scope>NUCLEOTIDE SEQUENCE [LARGE SCALE GENOMIC DNA]</scope>
    <source>
        <strain evidence="3">irhom_31</strain>
    </source>
</reference>
<dbReference type="RefSeq" id="WP_135012833.1">
    <property type="nucleotide sequence ID" value="NZ_JADGLK010000021.1"/>
</dbReference>
<keyword evidence="1" id="KW-0812">Transmembrane</keyword>
<organism evidence="2 3">
    <name type="scientific">Rothia nasimurium</name>
    <dbReference type="NCBI Taxonomy" id="85336"/>
    <lineage>
        <taxon>Bacteria</taxon>
        <taxon>Bacillati</taxon>
        <taxon>Actinomycetota</taxon>
        <taxon>Actinomycetes</taxon>
        <taxon>Micrococcales</taxon>
        <taxon>Micrococcaceae</taxon>
        <taxon>Rothia</taxon>
    </lineage>
</organism>
<comment type="caution">
    <text evidence="2">The sequence shown here is derived from an EMBL/GenBank/DDBJ whole genome shotgun (WGS) entry which is preliminary data.</text>
</comment>
<sequence length="126" mass="13526">MASTGGNWNQYHDYASQSLTGSVVHQNLTQDPEAKRKLKLVNDGLAQNLAHQKALFRIIILIVVGSLLAIVLTNACAAIWGTNLDAAVLISFNASIAVQSFLLLNVIARSLFPAPTQPADEKSAEK</sequence>
<evidence type="ECO:0000313" key="3">
    <source>
        <dbReference type="Proteomes" id="UP000297951"/>
    </source>
</evidence>
<protein>
    <submittedName>
        <fullName evidence="2">Uncharacterized protein</fullName>
    </submittedName>
</protein>
<keyword evidence="1" id="KW-1133">Transmembrane helix</keyword>
<evidence type="ECO:0000256" key="1">
    <source>
        <dbReference type="SAM" id="Phobius"/>
    </source>
</evidence>